<protein>
    <recommendedName>
        <fullName evidence="1">Reverse transcriptase domain-containing protein</fullName>
    </recommendedName>
</protein>
<keyword evidence="3" id="KW-1185">Reference proteome</keyword>
<dbReference type="InterPro" id="IPR000477">
    <property type="entry name" value="RT_dom"/>
</dbReference>
<dbReference type="PANTHER" id="PTHR24559:SF444">
    <property type="entry name" value="REVERSE TRANSCRIPTASE DOMAIN-CONTAINING PROTEIN"/>
    <property type="match status" value="1"/>
</dbReference>
<dbReference type="InterPro" id="IPR053134">
    <property type="entry name" value="RNA-dir_DNA_polymerase"/>
</dbReference>
<dbReference type="Pfam" id="PF00078">
    <property type="entry name" value="RVT_1"/>
    <property type="match status" value="1"/>
</dbReference>
<dbReference type="InterPro" id="IPR043128">
    <property type="entry name" value="Rev_trsase/Diguanyl_cyclase"/>
</dbReference>
<organism evidence="2 3">
    <name type="scientific">Dryococelus australis</name>
    <dbReference type="NCBI Taxonomy" id="614101"/>
    <lineage>
        <taxon>Eukaryota</taxon>
        <taxon>Metazoa</taxon>
        <taxon>Ecdysozoa</taxon>
        <taxon>Arthropoda</taxon>
        <taxon>Hexapoda</taxon>
        <taxon>Insecta</taxon>
        <taxon>Pterygota</taxon>
        <taxon>Neoptera</taxon>
        <taxon>Polyneoptera</taxon>
        <taxon>Phasmatodea</taxon>
        <taxon>Verophasmatodea</taxon>
        <taxon>Anareolatae</taxon>
        <taxon>Phasmatidae</taxon>
        <taxon>Eurycanthinae</taxon>
        <taxon>Dryococelus</taxon>
    </lineage>
</organism>
<name>A0ABQ9HZB2_9NEOP</name>
<reference evidence="2 3" key="1">
    <citation type="submission" date="2023-02" db="EMBL/GenBank/DDBJ databases">
        <title>LHISI_Scaffold_Assembly.</title>
        <authorList>
            <person name="Stuart O.P."/>
            <person name="Cleave R."/>
            <person name="Magrath M.J.L."/>
            <person name="Mikheyev A.S."/>
        </authorList>
    </citation>
    <scope>NUCLEOTIDE SEQUENCE [LARGE SCALE GENOMIC DNA]</scope>
    <source>
        <strain evidence="2">Daus_M_001</strain>
        <tissue evidence="2">Leg muscle</tissue>
    </source>
</reference>
<evidence type="ECO:0000313" key="2">
    <source>
        <dbReference type="EMBL" id="KAJ8889431.1"/>
    </source>
</evidence>
<dbReference type="EMBL" id="JARBHB010000003">
    <property type="protein sequence ID" value="KAJ8889431.1"/>
    <property type="molecule type" value="Genomic_DNA"/>
</dbReference>
<dbReference type="PANTHER" id="PTHR24559">
    <property type="entry name" value="TRANSPOSON TY3-I GAG-POL POLYPROTEIN"/>
    <property type="match status" value="1"/>
</dbReference>
<proteinExistence type="predicted"/>
<sequence length="137" mass="16179">MATTDVYEYFSFPYGLINGPATFQKLMHSVLRGLTPTQCMFYFDDVIIFSKDMKQHVECLRSVFNRLEKANLCLSLDKCHFSVSECYYLGHPSPRNVKELQCFIDSCTYYCRFIKLCYHCSTTDQFTLKRHQICEDR</sequence>
<feature type="domain" description="Reverse transcriptase" evidence="1">
    <location>
        <begin position="1"/>
        <end position="93"/>
    </location>
</feature>
<evidence type="ECO:0000313" key="3">
    <source>
        <dbReference type="Proteomes" id="UP001159363"/>
    </source>
</evidence>
<dbReference type="SUPFAM" id="SSF56672">
    <property type="entry name" value="DNA/RNA polymerases"/>
    <property type="match status" value="1"/>
</dbReference>
<comment type="caution">
    <text evidence="2">The sequence shown here is derived from an EMBL/GenBank/DDBJ whole genome shotgun (WGS) entry which is preliminary data.</text>
</comment>
<dbReference type="PROSITE" id="PS50878">
    <property type="entry name" value="RT_POL"/>
    <property type="match status" value="1"/>
</dbReference>
<dbReference type="Gene3D" id="3.30.70.270">
    <property type="match status" value="1"/>
</dbReference>
<dbReference type="InterPro" id="IPR043502">
    <property type="entry name" value="DNA/RNA_pol_sf"/>
</dbReference>
<accession>A0ABQ9HZB2</accession>
<dbReference type="Proteomes" id="UP001159363">
    <property type="component" value="Chromosome 3"/>
</dbReference>
<evidence type="ECO:0000259" key="1">
    <source>
        <dbReference type="PROSITE" id="PS50878"/>
    </source>
</evidence>
<gene>
    <name evidence="2" type="ORF">PR048_008930</name>
</gene>
<dbReference type="CDD" id="cd01647">
    <property type="entry name" value="RT_LTR"/>
    <property type="match status" value="1"/>
</dbReference>